<dbReference type="GO" id="GO:0042254">
    <property type="term" value="P:ribosome biogenesis"/>
    <property type="evidence" value="ECO:0007669"/>
    <property type="project" value="UniProtKB-UniRule"/>
</dbReference>
<dbReference type="GO" id="GO:0005525">
    <property type="term" value="F:GTP binding"/>
    <property type="evidence" value="ECO:0007669"/>
    <property type="project" value="UniProtKB-KW"/>
</dbReference>
<dbReference type="InterPro" id="IPR045086">
    <property type="entry name" value="OBG_GTPase"/>
</dbReference>
<feature type="domain" description="Obg" evidence="4">
    <location>
        <begin position="6"/>
        <end position="147"/>
    </location>
</feature>
<dbReference type="Proteomes" id="UP000267029">
    <property type="component" value="Unassembled WGS sequence"/>
</dbReference>
<dbReference type="InterPro" id="IPR036726">
    <property type="entry name" value="GTP1_OBG_dom_sf"/>
</dbReference>
<dbReference type="Gene3D" id="3.40.50.300">
    <property type="entry name" value="P-loop containing nucleotide triphosphate hydrolases"/>
    <property type="match status" value="1"/>
</dbReference>
<dbReference type="SUPFAM" id="SSF82051">
    <property type="entry name" value="Obg GTP-binding protein N-terminal domain"/>
    <property type="match status" value="1"/>
</dbReference>
<name>A0A0R3UGU6_MESCO</name>
<evidence type="ECO:0000313" key="6">
    <source>
        <dbReference type="Proteomes" id="UP000267029"/>
    </source>
</evidence>
<accession>A0A0R3UGU6</accession>
<sequence>MSRNAKNFIDRLRIYVKSGSGSAGNPVIRGKGGNGGSVYLRSKEGRTLSDVLTEFPKKRFIAGPGRPCSSRRGTCIGTNAKDIEVVVPVGITVSCSNPGQPSRIIGDLDEPGHRLLVAQGGFGGSAVTNYLGTPGEARSIVLDLKLMADFGLIGLPNAGKSSLLQAISGAKAKIASYPFTTLRPQIATIKFPDHRKITMTDLPGLADIAAKFDPSTISSSDDGSAQPPLKHTAFLKHVERTSCLLVVLDALGFRANQHAPLRSSLACAMLVVSQLQRYALGRLLGKPMLCVINKIDLPYAQEAAEEAREALLSADYDAVKKASGLPSVLLPRHEFRFEDVFLVSAKERKNLPELKDGLRKWLDVIEMRRRQSDLDETEASCRQSVQSALKDYLPTTS</sequence>
<evidence type="ECO:0000256" key="2">
    <source>
        <dbReference type="ARBA" id="ARBA00023134"/>
    </source>
</evidence>
<keyword evidence="1" id="KW-0547">Nucleotide-binding</keyword>
<dbReference type="STRING" id="53468.A0A0R3UGU6"/>
<evidence type="ECO:0000259" key="3">
    <source>
        <dbReference type="PROSITE" id="PS51710"/>
    </source>
</evidence>
<dbReference type="Pfam" id="PF01926">
    <property type="entry name" value="MMR_HSR1"/>
    <property type="match status" value="1"/>
</dbReference>
<dbReference type="AlphaFoldDB" id="A0A0R3UGU6"/>
<dbReference type="InterPro" id="IPR027417">
    <property type="entry name" value="P-loop_NTPase"/>
</dbReference>
<dbReference type="GO" id="GO:0005739">
    <property type="term" value="C:mitochondrion"/>
    <property type="evidence" value="ECO:0007669"/>
    <property type="project" value="TreeGrafter"/>
</dbReference>
<dbReference type="OrthoDB" id="347018at2759"/>
<protein>
    <recommendedName>
        <fullName evidence="7">OBG-type G domain-containing protein</fullName>
    </recommendedName>
</protein>
<dbReference type="Pfam" id="PF01018">
    <property type="entry name" value="GTP1_OBG"/>
    <property type="match status" value="1"/>
</dbReference>
<dbReference type="GO" id="GO:0003924">
    <property type="term" value="F:GTPase activity"/>
    <property type="evidence" value="ECO:0007669"/>
    <property type="project" value="InterPro"/>
</dbReference>
<dbReference type="PROSITE" id="PS51710">
    <property type="entry name" value="G_OBG"/>
    <property type="match status" value="1"/>
</dbReference>
<gene>
    <name evidence="5" type="ORF">MCOS_LOCUS6485</name>
</gene>
<dbReference type="InterPro" id="IPR006169">
    <property type="entry name" value="GTP1_OBG_dom"/>
</dbReference>
<proteinExistence type="predicted"/>
<dbReference type="EMBL" id="UXSR01005264">
    <property type="protein sequence ID" value="VDD80482.1"/>
    <property type="molecule type" value="Genomic_DNA"/>
</dbReference>
<dbReference type="PANTHER" id="PTHR11702">
    <property type="entry name" value="DEVELOPMENTALLY REGULATED GTP-BINDING PROTEIN-RELATED"/>
    <property type="match status" value="1"/>
</dbReference>
<dbReference type="SUPFAM" id="SSF52540">
    <property type="entry name" value="P-loop containing nucleoside triphosphate hydrolases"/>
    <property type="match status" value="1"/>
</dbReference>
<dbReference type="PANTHER" id="PTHR11702:SF43">
    <property type="entry name" value="GTP-BINDING PROTEIN 10"/>
    <property type="match status" value="1"/>
</dbReference>
<feature type="domain" description="OBG-type G" evidence="3">
    <location>
        <begin position="148"/>
        <end position="363"/>
    </location>
</feature>
<evidence type="ECO:0008006" key="7">
    <source>
        <dbReference type="Google" id="ProtNLM"/>
    </source>
</evidence>
<keyword evidence="6" id="KW-1185">Reference proteome</keyword>
<organism evidence="5 6">
    <name type="scientific">Mesocestoides corti</name>
    <name type="common">Flatworm</name>
    <dbReference type="NCBI Taxonomy" id="53468"/>
    <lineage>
        <taxon>Eukaryota</taxon>
        <taxon>Metazoa</taxon>
        <taxon>Spiralia</taxon>
        <taxon>Lophotrochozoa</taxon>
        <taxon>Platyhelminthes</taxon>
        <taxon>Cestoda</taxon>
        <taxon>Eucestoda</taxon>
        <taxon>Cyclophyllidea</taxon>
        <taxon>Mesocestoididae</taxon>
        <taxon>Mesocestoides</taxon>
    </lineage>
</organism>
<dbReference type="PROSITE" id="PS51883">
    <property type="entry name" value="OBG"/>
    <property type="match status" value="1"/>
</dbReference>
<evidence type="ECO:0000313" key="5">
    <source>
        <dbReference type="EMBL" id="VDD80482.1"/>
    </source>
</evidence>
<dbReference type="PRINTS" id="PR00326">
    <property type="entry name" value="GTP1OBG"/>
</dbReference>
<dbReference type="InterPro" id="IPR006073">
    <property type="entry name" value="GTP-bd"/>
</dbReference>
<dbReference type="Gene3D" id="2.70.210.12">
    <property type="entry name" value="GTP1/OBG domain"/>
    <property type="match status" value="1"/>
</dbReference>
<dbReference type="InterPro" id="IPR031167">
    <property type="entry name" value="G_OBG"/>
</dbReference>
<evidence type="ECO:0000259" key="4">
    <source>
        <dbReference type="PROSITE" id="PS51883"/>
    </source>
</evidence>
<reference evidence="5 6" key="1">
    <citation type="submission" date="2018-10" db="EMBL/GenBank/DDBJ databases">
        <authorList>
            <consortium name="Pathogen Informatics"/>
        </authorList>
    </citation>
    <scope>NUCLEOTIDE SEQUENCE [LARGE SCALE GENOMIC DNA]</scope>
</reference>
<keyword evidence="2" id="KW-0342">GTP-binding</keyword>
<evidence type="ECO:0000256" key="1">
    <source>
        <dbReference type="ARBA" id="ARBA00022741"/>
    </source>
</evidence>